<dbReference type="PANTHER" id="PTHR24124">
    <property type="entry name" value="ANKYRIN REPEAT FAMILY A"/>
    <property type="match status" value="1"/>
</dbReference>
<evidence type="ECO:0000256" key="1">
    <source>
        <dbReference type="ARBA" id="ARBA00022737"/>
    </source>
</evidence>
<dbReference type="PROSITE" id="PS50088">
    <property type="entry name" value="ANK_REPEAT"/>
    <property type="match status" value="1"/>
</dbReference>
<dbReference type="EMBL" id="NESQ01000003">
    <property type="protein sequence ID" value="PUU84182.1"/>
    <property type="molecule type" value="Genomic_DNA"/>
</dbReference>
<evidence type="ECO:0000313" key="5">
    <source>
        <dbReference type="EMBL" id="PUU84182.1"/>
    </source>
</evidence>
<dbReference type="SMART" id="SM00248">
    <property type="entry name" value="ANK"/>
    <property type="match status" value="2"/>
</dbReference>
<keyword evidence="2 3" id="KW-0040">ANK repeat</keyword>
<dbReference type="OrthoDB" id="823504at2759"/>
<organism evidence="5 6">
    <name type="scientific">Tuber borchii</name>
    <name type="common">White truffle</name>
    <dbReference type="NCBI Taxonomy" id="42251"/>
    <lineage>
        <taxon>Eukaryota</taxon>
        <taxon>Fungi</taxon>
        <taxon>Dikarya</taxon>
        <taxon>Ascomycota</taxon>
        <taxon>Pezizomycotina</taxon>
        <taxon>Pezizomycetes</taxon>
        <taxon>Pezizales</taxon>
        <taxon>Tuberaceae</taxon>
        <taxon>Tuber</taxon>
    </lineage>
</organism>
<dbReference type="Proteomes" id="UP000244722">
    <property type="component" value="Unassembled WGS sequence"/>
</dbReference>
<sequence>MHDFSDDSTHNWLEHQFFETSDVIRKPWIELCGDPRMEVLAGEQTPLHIAACLGLMPLVEEVLSDSTKETPAQNSAPPVAHSSKINKKNGSGNTPLHLAFQFNHMMIVEFLLRNGADPTIKNKAQLTPSELGVISRQEIV</sequence>
<name>A0A2T7A901_TUBBO</name>
<reference evidence="5 6" key="1">
    <citation type="submission" date="2017-04" db="EMBL/GenBank/DDBJ databases">
        <title>Draft genome sequence of Tuber borchii Vittad., a whitish edible truffle.</title>
        <authorList>
            <consortium name="DOE Joint Genome Institute"/>
            <person name="Murat C."/>
            <person name="Kuo A."/>
            <person name="Barry K.W."/>
            <person name="Clum A."/>
            <person name="Dockter R.B."/>
            <person name="Fauchery L."/>
            <person name="Iotti M."/>
            <person name="Kohler A."/>
            <person name="Labutti K."/>
            <person name="Lindquist E.A."/>
            <person name="Lipzen A."/>
            <person name="Ohm R.A."/>
            <person name="Wang M."/>
            <person name="Grigoriev I.V."/>
            <person name="Zambonelli A."/>
            <person name="Martin F.M."/>
        </authorList>
    </citation>
    <scope>NUCLEOTIDE SEQUENCE [LARGE SCALE GENOMIC DNA]</scope>
    <source>
        <strain evidence="5 6">Tbo3840</strain>
    </source>
</reference>
<dbReference type="Pfam" id="PF12796">
    <property type="entry name" value="Ank_2"/>
    <property type="match status" value="1"/>
</dbReference>
<protein>
    <submittedName>
        <fullName evidence="5">Uncharacterized protein</fullName>
    </submittedName>
</protein>
<evidence type="ECO:0000256" key="2">
    <source>
        <dbReference type="ARBA" id="ARBA00023043"/>
    </source>
</evidence>
<comment type="caution">
    <text evidence="5">The sequence shown here is derived from an EMBL/GenBank/DDBJ whole genome shotgun (WGS) entry which is preliminary data.</text>
</comment>
<accession>A0A2T7A901</accession>
<dbReference type="STRING" id="42251.A0A2T7A901"/>
<dbReference type="InterPro" id="IPR036770">
    <property type="entry name" value="Ankyrin_rpt-contain_sf"/>
</dbReference>
<dbReference type="PRINTS" id="PR01415">
    <property type="entry name" value="ANKYRIN"/>
</dbReference>
<feature type="region of interest" description="Disordered" evidence="4">
    <location>
        <begin position="66"/>
        <end position="90"/>
    </location>
</feature>
<dbReference type="Gene3D" id="1.25.40.20">
    <property type="entry name" value="Ankyrin repeat-containing domain"/>
    <property type="match status" value="1"/>
</dbReference>
<keyword evidence="1" id="KW-0677">Repeat</keyword>
<dbReference type="AlphaFoldDB" id="A0A2T7A901"/>
<dbReference type="PANTHER" id="PTHR24124:SF14">
    <property type="entry name" value="CHROMOSOME UNDETERMINED SCAFFOLD_25, WHOLE GENOME SHOTGUN SEQUENCE"/>
    <property type="match status" value="1"/>
</dbReference>
<proteinExistence type="predicted"/>
<dbReference type="PROSITE" id="PS50297">
    <property type="entry name" value="ANK_REP_REGION"/>
    <property type="match status" value="1"/>
</dbReference>
<dbReference type="GO" id="GO:0005634">
    <property type="term" value="C:nucleus"/>
    <property type="evidence" value="ECO:0007669"/>
    <property type="project" value="TreeGrafter"/>
</dbReference>
<dbReference type="InterPro" id="IPR002110">
    <property type="entry name" value="Ankyrin_rpt"/>
</dbReference>
<evidence type="ECO:0000256" key="4">
    <source>
        <dbReference type="SAM" id="MobiDB-lite"/>
    </source>
</evidence>
<gene>
    <name evidence="5" type="ORF">B9Z19DRAFT_1118284</name>
</gene>
<dbReference type="GO" id="GO:0010468">
    <property type="term" value="P:regulation of gene expression"/>
    <property type="evidence" value="ECO:0007669"/>
    <property type="project" value="TreeGrafter"/>
</dbReference>
<keyword evidence="6" id="KW-1185">Reference proteome</keyword>
<dbReference type="SUPFAM" id="SSF48403">
    <property type="entry name" value="Ankyrin repeat"/>
    <property type="match status" value="1"/>
</dbReference>
<evidence type="ECO:0000256" key="3">
    <source>
        <dbReference type="PROSITE-ProRule" id="PRU00023"/>
    </source>
</evidence>
<feature type="repeat" description="ANK" evidence="3">
    <location>
        <begin position="91"/>
        <end position="123"/>
    </location>
</feature>
<evidence type="ECO:0000313" key="6">
    <source>
        <dbReference type="Proteomes" id="UP000244722"/>
    </source>
</evidence>